<dbReference type="SUPFAM" id="SSF55811">
    <property type="entry name" value="Nudix"/>
    <property type="match status" value="1"/>
</dbReference>
<sequence>MHTLEQVELTNICLISDDTGHVLVERRDGRKWPGISLPGGHVELGESIVDSVVREVYEETGLRVSQLQLCGIVDWINEDGSRYIVYMYRAGAFSGQLRASDEGDVWWVLRDELPRLKLSPGMLDMLKVYDEPELSELWYRVEGDKWNVEIK</sequence>
<dbReference type="PROSITE" id="PS51462">
    <property type="entry name" value="NUDIX"/>
    <property type="match status" value="1"/>
</dbReference>
<accession>A0A9D1LSH6</accession>
<reference evidence="4" key="1">
    <citation type="submission" date="2020-10" db="EMBL/GenBank/DDBJ databases">
        <authorList>
            <person name="Gilroy R."/>
        </authorList>
    </citation>
    <scope>NUCLEOTIDE SEQUENCE</scope>
    <source>
        <strain evidence="4">ChiSxjej2B14-8506</strain>
    </source>
</reference>
<organism evidence="4 5">
    <name type="scientific">Candidatus Fimadaptatus faecigallinarum</name>
    <dbReference type="NCBI Taxonomy" id="2840814"/>
    <lineage>
        <taxon>Bacteria</taxon>
        <taxon>Bacillati</taxon>
        <taxon>Bacillota</taxon>
        <taxon>Clostridia</taxon>
        <taxon>Eubacteriales</taxon>
        <taxon>Candidatus Fimadaptatus</taxon>
    </lineage>
</organism>
<comment type="caution">
    <text evidence="4">The sequence shown here is derived from an EMBL/GenBank/DDBJ whole genome shotgun (WGS) entry which is preliminary data.</text>
</comment>
<reference evidence="4" key="2">
    <citation type="journal article" date="2021" name="PeerJ">
        <title>Extensive microbial diversity within the chicken gut microbiome revealed by metagenomics and culture.</title>
        <authorList>
            <person name="Gilroy R."/>
            <person name="Ravi A."/>
            <person name="Getino M."/>
            <person name="Pursley I."/>
            <person name="Horton D.L."/>
            <person name="Alikhan N.F."/>
            <person name="Baker D."/>
            <person name="Gharbi K."/>
            <person name="Hall N."/>
            <person name="Watson M."/>
            <person name="Adriaenssens E.M."/>
            <person name="Foster-Nyarko E."/>
            <person name="Jarju S."/>
            <person name="Secka A."/>
            <person name="Antonio M."/>
            <person name="Oren A."/>
            <person name="Chaudhuri R.R."/>
            <person name="La Ragione R."/>
            <person name="Hildebrand F."/>
            <person name="Pallen M.J."/>
        </authorList>
    </citation>
    <scope>NUCLEOTIDE SEQUENCE</scope>
    <source>
        <strain evidence="4">ChiSxjej2B14-8506</strain>
    </source>
</reference>
<dbReference type="InterPro" id="IPR020476">
    <property type="entry name" value="Nudix_hydrolase"/>
</dbReference>
<feature type="domain" description="Nudix hydrolase" evidence="3">
    <location>
        <begin position="5"/>
        <end position="130"/>
    </location>
</feature>
<protein>
    <submittedName>
        <fullName evidence="4">8-oxo-dGTP diphosphatase</fullName>
    </submittedName>
</protein>
<evidence type="ECO:0000256" key="1">
    <source>
        <dbReference type="ARBA" id="ARBA00001946"/>
    </source>
</evidence>
<dbReference type="Gene3D" id="3.90.79.10">
    <property type="entry name" value="Nucleoside Triphosphate Pyrophosphohydrolase"/>
    <property type="match status" value="1"/>
</dbReference>
<name>A0A9D1LSH6_9FIRM</name>
<dbReference type="GO" id="GO:0016787">
    <property type="term" value="F:hydrolase activity"/>
    <property type="evidence" value="ECO:0007669"/>
    <property type="project" value="UniProtKB-KW"/>
</dbReference>
<dbReference type="Proteomes" id="UP000824123">
    <property type="component" value="Unassembled WGS sequence"/>
</dbReference>
<evidence type="ECO:0000313" key="5">
    <source>
        <dbReference type="Proteomes" id="UP000824123"/>
    </source>
</evidence>
<evidence type="ECO:0000256" key="2">
    <source>
        <dbReference type="ARBA" id="ARBA00022801"/>
    </source>
</evidence>
<dbReference type="PANTHER" id="PTHR43046:SF2">
    <property type="entry name" value="8-OXO-DGTP DIPHOSPHATASE-RELATED"/>
    <property type="match status" value="1"/>
</dbReference>
<dbReference type="PRINTS" id="PR00502">
    <property type="entry name" value="NUDIXFAMILY"/>
</dbReference>
<dbReference type="Pfam" id="PF00293">
    <property type="entry name" value="NUDIX"/>
    <property type="match status" value="1"/>
</dbReference>
<dbReference type="PANTHER" id="PTHR43046">
    <property type="entry name" value="GDP-MANNOSE MANNOSYL HYDROLASE"/>
    <property type="match status" value="1"/>
</dbReference>
<dbReference type="InterPro" id="IPR015797">
    <property type="entry name" value="NUDIX_hydrolase-like_dom_sf"/>
</dbReference>
<comment type="cofactor">
    <cofactor evidence="1">
        <name>Mg(2+)</name>
        <dbReference type="ChEBI" id="CHEBI:18420"/>
    </cofactor>
</comment>
<evidence type="ECO:0000313" key="4">
    <source>
        <dbReference type="EMBL" id="HIU47275.1"/>
    </source>
</evidence>
<gene>
    <name evidence="4" type="ORF">IAC59_08445</name>
</gene>
<dbReference type="InterPro" id="IPR000086">
    <property type="entry name" value="NUDIX_hydrolase_dom"/>
</dbReference>
<dbReference type="CDD" id="cd18875">
    <property type="entry name" value="NUDIX_Hydrolase"/>
    <property type="match status" value="1"/>
</dbReference>
<keyword evidence="2" id="KW-0378">Hydrolase</keyword>
<dbReference type="EMBL" id="DVNK01000051">
    <property type="protein sequence ID" value="HIU47275.1"/>
    <property type="molecule type" value="Genomic_DNA"/>
</dbReference>
<proteinExistence type="predicted"/>
<evidence type="ECO:0000259" key="3">
    <source>
        <dbReference type="PROSITE" id="PS51462"/>
    </source>
</evidence>
<dbReference type="AlphaFoldDB" id="A0A9D1LSH6"/>